<protein>
    <submittedName>
        <fullName evidence="1">Non-Catalytic module family EXPN protein</fullName>
    </submittedName>
</protein>
<evidence type="ECO:0000313" key="1">
    <source>
        <dbReference type="EMBL" id="KAF7348000.1"/>
    </source>
</evidence>
<proteinExistence type="predicted"/>
<sequence length="124" mass="12928">MPPALLEVNIVNNYGTLGMESAMKALLKHAPVWVDKKCNKKNHGGFCALELMVEIVVAGIDGLGIQQNESISPPLDLQVGQVLCLDTGSSGGINGIATYYDPNGGSCGNILQNTDSVVALGTTK</sequence>
<evidence type="ECO:0000313" key="2">
    <source>
        <dbReference type="Proteomes" id="UP000623467"/>
    </source>
</evidence>
<name>A0A8H6XTU1_9AGAR</name>
<accession>A0A8H6XTU1</accession>
<dbReference type="AlphaFoldDB" id="A0A8H6XTU1"/>
<reference evidence="1" key="1">
    <citation type="submission" date="2020-05" db="EMBL/GenBank/DDBJ databases">
        <title>Mycena genomes resolve the evolution of fungal bioluminescence.</title>
        <authorList>
            <person name="Tsai I.J."/>
        </authorList>
    </citation>
    <scope>NUCLEOTIDE SEQUENCE</scope>
    <source>
        <strain evidence="1">160909Yilan</strain>
    </source>
</reference>
<dbReference type="Proteomes" id="UP000623467">
    <property type="component" value="Unassembled WGS sequence"/>
</dbReference>
<gene>
    <name evidence="1" type="ORF">MSAN_01752100</name>
</gene>
<organism evidence="1 2">
    <name type="scientific">Mycena sanguinolenta</name>
    <dbReference type="NCBI Taxonomy" id="230812"/>
    <lineage>
        <taxon>Eukaryota</taxon>
        <taxon>Fungi</taxon>
        <taxon>Dikarya</taxon>
        <taxon>Basidiomycota</taxon>
        <taxon>Agaricomycotina</taxon>
        <taxon>Agaricomycetes</taxon>
        <taxon>Agaricomycetidae</taxon>
        <taxon>Agaricales</taxon>
        <taxon>Marasmiineae</taxon>
        <taxon>Mycenaceae</taxon>
        <taxon>Mycena</taxon>
    </lineage>
</organism>
<comment type="caution">
    <text evidence="1">The sequence shown here is derived from an EMBL/GenBank/DDBJ whole genome shotgun (WGS) entry which is preliminary data.</text>
</comment>
<keyword evidence="2" id="KW-1185">Reference proteome</keyword>
<dbReference type="EMBL" id="JACAZH010000017">
    <property type="protein sequence ID" value="KAF7348000.1"/>
    <property type="molecule type" value="Genomic_DNA"/>
</dbReference>